<proteinExistence type="predicted"/>
<feature type="compositionally biased region" description="Basic and acidic residues" evidence="2">
    <location>
        <begin position="123"/>
        <end position="132"/>
    </location>
</feature>
<accession>A0AA36B7G2</accession>
<evidence type="ECO:0000259" key="3">
    <source>
        <dbReference type="PROSITE" id="PS50158"/>
    </source>
</evidence>
<feature type="region of interest" description="Disordered" evidence="2">
    <location>
        <begin position="93"/>
        <end position="295"/>
    </location>
</feature>
<dbReference type="PROSITE" id="PS50158">
    <property type="entry name" value="ZF_CCHC"/>
    <property type="match status" value="1"/>
</dbReference>
<feature type="compositionally biased region" description="Basic and acidic residues" evidence="2">
    <location>
        <begin position="182"/>
        <end position="194"/>
    </location>
</feature>
<evidence type="ECO:0000256" key="2">
    <source>
        <dbReference type="SAM" id="MobiDB-lite"/>
    </source>
</evidence>
<dbReference type="AlphaFoldDB" id="A0AA36B7G2"/>
<dbReference type="Gene3D" id="4.10.60.10">
    <property type="entry name" value="Zinc finger, CCHC-type"/>
    <property type="match status" value="1"/>
</dbReference>
<dbReference type="InterPro" id="IPR036875">
    <property type="entry name" value="Znf_CCHC_sf"/>
</dbReference>
<name>A0AA36B7G2_OCTVU</name>
<keyword evidence="1" id="KW-0479">Metal-binding</keyword>
<sequence>MGNSGNLRRGNTKLNILTMSKTQCLNFWGYEIEAVCAITSEYYEEIPETVELPTGEKLDIVLQGRPPKCYLCGMRGHMRRKCPNTEVEKRLETTVEEKAADEEKKENNNRRNMVKSRKRERKKSPTLEETKKSKGIAENQNGNTEEPTIEERERERERERDRERERERERAMEVQNEDETERENLELFKLKDKEEQMEETSLQPGEITGTQTEEEVNEAVDSRRKTQEKRENERKKKKCRVKNKCGGKSRAPAYQLKTIGKDINGNIPSTTDSRLKDDPKDKHHSVPNCQSMVLV</sequence>
<dbReference type="SUPFAM" id="SSF57756">
    <property type="entry name" value="Retrovirus zinc finger-like domains"/>
    <property type="match status" value="1"/>
</dbReference>
<feature type="domain" description="CCHC-type" evidence="3">
    <location>
        <begin position="68"/>
        <end position="84"/>
    </location>
</feature>
<dbReference type="GO" id="GO:0008270">
    <property type="term" value="F:zinc ion binding"/>
    <property type="evidence" value="ECO:0007669"/>
    <property type="project" value="UniProtKB-KW"/>
</dbReference>
<keyword evidence="1" id="KW-0862">Zinc</keyword>
<gene>
    <name evidence="4" type="ORF">OCTVUL_1B027385</name>
</gene>
<feature type="compositionally biased region" description="Polar residues" evidence="2">
    <location>
        <begin position="199"/>
        <end position="211"/>
    </location>
</feature>
<dbReference type="SMART" id="SM00343">
    <property type="entry name" value="ZnF_C2HC"/>
    <property type="match status" value="1"/>
</dbReference>
<feature type="compositionally biased region" description="Basic residues" evidence="2">
    <location>
        <begin position="235"/>
        <end position="247"/>
    </location>
</feature>
<dbReference type="Proteomes" id="UP001162480">
    <property type="component" value="Chromosome 10"/>
</dbReference>
<dbReference type="InterPro" id="IPR001878">
    <property type="entry name" value="Znf_CCHC"/>
</dbReference>
<evidence type="ECO:0000256" key="1">
    <source>
        <dbReference type="PROSITE-ProRule" id="PRU00047"/>
    </source>
</evidence>
<feature type="compositionally biased region" description="Basic residues" evidence="2">
    <location>
        <begin position="112"/>
        <end position="122"/>
    </location>
</feature>
<keyword evidence="1" id="KW-0863">Zinc-finger</keyword>
<dbReference type="EMBL" id="OX597823">
    <property type="protein sequence ID" value="CAI9728531.1"/>
    <property type="molecule type" value="Genomic_DNA"/>
</dbReference>
<dbReference type="GO" id="GO:0003676">
    <property type="term" value="F:nucleic acid binding"/>
    <property type="evidence" value="ECO:0007669"/>
    <property type="project" value="InterPro"/>
</dbReference>
<feature type="compositionally biased region" description="Basic and acidic residues" evidence="2">
    <location>
        <begin position="93"/>
        <end position="109"/>
    </location>
</feature>
<feature type="compositionally biased region" description="Basic and acidic residues" evidence="2">
    <location>
        <begin position="220"/>
        <end position="234"/>
    </location>
</feature>
<evidence type="ECO:0000313" key="4">
    <source>
        <dbReference type="EMBL" id="CAI9728531.1"/>
    </source>
</evidence>
<feature type="compositionally biased region" description="Basic and acidic residues" evidence="2">
    <location>
        <begin position="149"/>
        <end position="172"/>
    </location>
</feature>
<organism evidence="4 5">
    <name type="scientific">Octopus vulgaris</name>
    <name type="common">Common octopus</name>
    <dbReference type="NCBI Taxonomy" id="6645"/>
    <lineage>
        <taxon>Eukaryota</taxon>
        <taxon>Metazoa</taxon>
        <taxon>Spiralia</taxon>
        <taxon>Lophotrochozoa</taxon>
        <taxon>Mollusca</taxon>
        <taxon>Cephalopoda</taxon>
        <taxon>Coleoidea</taxon>
        <taxon>Octopodiformes</taxon>
        <taxon>Octopoda</taxon>
        <taxon>Incirrata</taxon>
        <taxon>Octopodidae</taxon>
        <taxon>Octopus</taxon>
    </lineage>
</organism>
<evidence type="ECO:0000313" key="5">
    <source>
        <dbReference type="Proteomes" id="UP001162480"/>
    </source>
</evidence>
<keyword evidence="5" id="KW-1185">Reference proteome</keyword>
<protein>
    <submittedName>
        <fullName evidence="4">XP_014782366.1PREDICTED: uncharacterized protein LOC106877848</fullName>
    </submittedName>
</protein>
<reference evidence="4" key="1">
    <citation type="submission" date="2023-08" db="EMBL/GenBank/DDBJ databases">
        <authorList>
            <person name="Alioto T."/>
            <person name="Alioto T."/>
            <person name="Gomez Garrido J."/>
        </authorList>
    </citation>
    <scope>NUCLEOTIDE SEQUENCE</scope>
</reference>